<sequence>MSIKTFLKLVEIQTKLASLFPFLLGALFAALYFKEFNLGNTLLFFAAMLIFDMTTTAINNFMDFLKAKDEGYKDQVNIIGQEKIPEKLVRAIILTMLVIAAALGLWLVFRTDILVLFMGGACFFIGIFYTYGPVPISRMPVGELFSGVTMGFGIFFIAVYVNLASGTLLNLQFLPNYQFAIVGNYLQILVILLVSIPSIFTIANIMLANNLCDLDEDIVNHRYTLVFYIGRKRGVQLFNVLIYLSYVAVVLAVVLKIYHPIMLAVLLTLFPVSKNLSIFNQKQVKTETFVLSIKNLILINGALVCLMLISLLF</sequence>
<keyword evidence="4 9" id="KW-0808">Transferase</keyword>
<comment type="pathway">
    <text evidence="2">Quinol/quinone metabolism; menaquinone biosynthesis.</text>
</comment>
<name>A0AAW9K4K9_CARML</name>
<dbReference type="EMBL" id="JAVBVO010000003">
    <property type="protein sequence ID" value="MDZ5759505.1"/>
    <property type="molecule type" value="Genomic_DNA"/>
</dbReference>
<proteinExistence type="predicted"/>
<evidence type="ECO:0000256" key="2">
    <source>
        <dbReference type="ARBA" id="ARBA00004863"/>
    </source>
</evidence>
<feature type="transmembrane region" description="Helical" evidence="8">
    <location>
        <begin position="291"/>
        <end position="312"/>
    </location>
</feature>
<dbReference type="InterPro" id="IPR044878">
    <property type="entry name" value="UbiA_sf"/>
</dbReference>
<evidence type="ECO:0000313" key="9">
    <source>
        <dbReference type="EMBL" id="MDZ5759505.1"/>
    </source>
</evidence>
<comment type="caution">
    <text evidence="9">The sequence shown here is derived from an EMBL/GenBank/DDBJ whole genome shotgun (WGS) entry which is preliminary data.</text>
</comment>
<dbReference type="GO" id="GO:0009234">
    <property type="term" value="P:menaquinone biosynthetic process"/>
    <property type="evidence" value="ECO:0007669"/>
    <property type="project" value="UniProtKB-KW"/>
</dbReference>
<dbReference type="Gene3D" id="1.10.357.140">
    <property type="entry name" value="UbiA prenyltransferase"/>
    <property type="match status" value="1"/>
</dbReference>
<evidence type="ECO:0000256" key="6">
    <source>
        <dbReference type="ARBA" id="ARBA00022989"/>
    </source>
</evidence>
<dbReference type="GO" id="GO:0042371">
    <property type="term" value="P:vitamin K biosynthetic process"/>
    <property type="evidence" value="ECO:0007669"/>
    <property type="project" value="TreeGrafter"/>
</dbReference>
<organism evidence="9 10">
    <name type="scientific">Carnobacterium maltaromaticum</name>
    <name type="common">Carnobacterium piscicola</name>
    <dbReference type="NCBI Taxonomy" id="2751"/>
    <lineage>
        <taxon>Bacteria</taxon>
        <taxon>Bacillati</taxon>
        <taxon>Bacillota</taxon>
        <taxon>Bacilli</taxon>
        <taxon>Lactobacillales</taxon>
        <taxon>Carnobacteriaceae</taxon>
        <taxon>Carnobacterium</taxon>
    </lineage>
</organism>
<evidence type="ECO:0000256" key="4">
    <source>
        <dbReference type="ARBA" id="ARBA00022679"/>
    </source>
</evidence>
<feature type="transmembrane region" description="Helical" evidence="8">
    <location>
        <begin position="39"/>
        <end position="58"/>
    </location>
</feature>
<keyword evidence="6 8" id="KW-1133">Transmembrane helix</keyword>
<dbReference type="RefSeq" id="WP_322809252.1">
    <property type="nucleotide sequence ID" value="NZ_JAVBVO010000003.1"/>
</dbReference>
<dbReference type="PIRSF" id="PIRSF005355">
    <property type="entry name" value="UBIAD1"/>
    <property type="match status" value="1"/>
</dbReference>
<feature type="transmembrane region" description="Helical" evidence="8">
    <location>
        <begin position="261"/>
        <end position="279"/>
    </location>
</feature>
<dbReference type="InterPro" id="IPR000537">
    <property type="entry name" value="UbiA_prenyltransferase"/>
</dbReference>
<comment type="subcellular location">
    <subcellularLocation>
        <location evidence="1">Membrane</location>
        <topology evidence="1">Multi-pass membrane protein</topology>
    </subcellularLocation>
</comment>
<evidence type="ECO:0000256" key="1">
    <source>
        <dbReference type="ARBA" id="ARBA00004141"/>
    </source>
</evidence>
<dbReference type="GO" id="GO:0016020">
    <property type="term" value="C:membrane"/>
    <property type="evidence" value="ECO:0007669"/>
    <property type="project" value="UniProtKB-SubCell"/>
</dbReference>
<dbReference type="CDD" id="cd13962">
    <property type="entry name" value="PT_UbiA_UBIAD1"/>
    <property type="match status" value="1"/>
</dbReference>
<dbReference type="NCBIfam" id="NF009926">
    <property type="entry name" value="PRK13387.1"/>
    <property type="match status" value="1"/>
</dbReference>
<dbReference type="InterPro" id="IPR026046">
    <property type="entry name" value="UBIAD1"/>
</dbReference>
<evidence type="ECO:0000313" key="10">
    <source>
        <dbReference type="Proteomes" id="UP001290462"/>
    </source>
</evidence>
<dbReference type="PANTHER" id="PTHR13929:SF0">
    <property type="entry name" value="UBIA PRENYLTRANSFERASE DOMAIN-CONTAINING PROTEIN 1"/>
    <property type="match status" value="1"/>
</dbReference>
<reference evidence="9" key="1">
    <citation type="submission" date="2023-08" db="EMBL/GenBank/DDBJ databases">
        <title>Genomic characterization of piscicolin 126 produced by Carnobacterium maltaromaticum CM22 strain isolated from salmon (Salmo salar).</title>
        <authorList>
            <person name="Gonzalez-Gragera E."/>
            <person name="Garcia-Lopez J.D."/>
            <person name="Teso-Perez C."/>
            <person name="Gimenez-Hernandez I."/>
            <person name="Peralta-Sanchez J.M."/>
            <person name="Valdivia E."/>
            <person name="Montalban-Lopez M."/>
            <person name="Martin-Platero A.M."/>
            <person name="Banos A."/>
            <person name="Martinez-Bueno M."/>
        </authorList>
    </citation>
    <scope>NUCLEOTIDE SEQUENCE</scope>
    <source>
        <strain evidence="9">CM22</strain>
    </source>
</reference>
<protein>
    <submittedName>
        <fullName evidence="9">1,4-dihydroxy-2-naphthoate polyprenyltransferase</fullName>
        <ecNumber evidence="9">2.5.1.74</ecNumber>
    </submittedName>
</protein>
<gene>
    <name evidence="9" type="primary">menA</name>
    <name evidence="9" type="ORF">RAK27_12650</name>
</gene>
<evidence type="ECO:0000256" key="8">
    <source>
        <dbReference type="SAM" id="Phobius"/>
    </source>
</evidence>
<evidence type="ECO:0000256" key="3">
    <source>
        <dbReference type="ARBA" id="ARBA00022428"/>
    </source>
</evidence>
<keyword evidence="5 8" id="KW-0812">Transmembrane</keyword>
<dbReference type="Proteomes" id="UP001290462">
    <property type="component" value="Unassembled WGS sequence"/>
</dbReference>
<evidence type="ECO:0000256" key="7">
    <source>
        <dbReference type="ARBA" id="ARBA00023136"/>
    </source>
</evidence>
<dbReference type="NCBIfam" id="NF004752">
    <property type="entry name" value="PRK06080.1-4"/>
    <property type="match status" value="1"/>
</dbReference>
<feature type="transmembrane region" description="Helical" evidence="8">
    <location>
        <begin position="12"/>
        <end position="33"/>
    </location>
</feature>
<evidence type="ECO:0000256" key="5">
    <source>
        <dbReference type="ARBA" id="ARBA00022692"/>
    </source>
</evidence>
<dbReference type="EC" id="2.5.1.74" evidence="9"/>
<accession>A0AAW9K4K9</accession>
<feature type="transmembrane region" description="Helical" evidence="8">
    <location>
        <begin position="88"/>
        <end position="107"/>
    </location>
</feature>
<feature type="transmembrane region" description="Helical" evidence="8">
    <location>
        <begin position="113"/>
        <end position="132"/>
    </location>
</feature>
<dbReference type="AlphaFoldDB" id="A0AAW9K4K9"/>
<dbReference type="PANTHER" id="PTHR13929">
    <property type="entry name" value="1,4-DIHYDROXY-2-NAPHTHOATE OCTAPRENYLTRANSFERASE"/>
    <property type="match status" value="1"/>
</dbReference>
<feature type="transmembrane region" description="Helical" evidence="8">
    <location>
        <begin position="237"/>
        <end position="255"/>
    </location>
</feature>
<feature type="transmembrane region" description="Helical" evidence="8">
    <location>
        <begin position="185"/>
        <end position="207"/>
    </location>
</feature>
<dbReference type="Pfam" id="PF01040">
    <property type="entry name" value="UbiA"/>
    <property type="match status" value="1"/>
</dbReference>
<dbReference type="GO" id="GO:0046428">
    <property type="term" value="F:1,4-dihydroxy-2-naphthoate polyprenyltransferase activity"/>
    <property type="evidence" value="ECO:0007669"/>
    <property type="project" value="UniProtKB-EC"/>
</dbReference>
<keyword evidence="3" id="KW-0474">Menaquinone biosynthesis</keyword>
<keyword evidence="7 8" id="KW-0472">Membrane</keyword>
<feature type="transmembrane region" description="Helical" evidence="8">
    <location>
        <begin position="144"/>
        <end position="165"/>
    </location>
</feature>